<keyword evidence="4" id="KW-1185">Reference proteome</keyword>
<accession>A0A6G1E412</accession>
<dbReference type="AlphaFoldDB" id="A0A6G1E412"/>
<dbReference type="Proteomes" id="UP000479710">
    <property type="component" value="Unassembled WGS sequence"/>
</dbReference>
<evidence type="ECO:0000313" key="4">
    <source>
        <dbReference type="Proteomes" id="UP000479710"/>
    </source>
</evidence>
<dbReference type="PROSITE" id="PS51257">
    <property type="entry name" value="PROKAR_LIPOPROTEIN"/>
    <property type="match status" value="1"/>
</dbReference>
<dbReference type="EMBL" id="SPHZ02000005">
    <property type="protein sequence ID" value="KAF0919530.1"/>
    <property type="molecule type" value="Genomic_DNA"/>
</dbReference>
<feature type="transmembrane region" description="Helical" evidence="1">
    <location>
        <begin position="155"/>
        <end position="179"/>
    </location>
</feature>
<proteinExistence type="predicted"/>
<keyword evidence="1" id="KW-1133">Transmembrane helix</keyword>
<reference evidence="3 4" key="1">
    <citation type="submission" date="2019-11" db="EMBL/GenBank/DDBJ databases">
        <title>Whole genome sequence of Oryza granulata.</title>
        <authorList>
            <person name="Li W."/>
        </authorList>
    </citation>
    <scope>NUCLEOTIDE SEQUENCE [LARGE SCALE GENOMIC DNA]</scope>
    <source>
        <strain evidence="4">cv. Menghai</strain>
        <tissue evidence="3">Leaf</tissue>
    </source>
</reference>
<feature type="transmembrane region" description="Helical" evidence="1">
    <location>
        <begin position="185"/>
        <end position="205"/>
    </location>
</feature>
<comment type="caution">
    <text evidence="3">The sequence shown here is derived from an EMBL/GenBank/DDBJ whole genome shotgun (WGS) entry which is preliminary data.</text>
</comment>
<keyword evidence="2" id="KW-0732">Signal</keyword>
<keyword evidence="1" id="KW-0812">Transmembrane</keyword>
<evidence type="ECO:0000256" key="1">
    <source>
        <dbReference type="SAM" id="Phobius"/>
    </source>
</evidence>
<organism evidence="3 4">
    <name type="scientific">Oryza meyeriana var. granulata</name>
    <dbReference type="NCBI Taxonomy" id="110450"/>
    <lineage>
        <taxon>Eukaryota</taxon>
        <taxon>Viridiplantae</taxon>
        <taxon>Streptophyta</taxon>
        <taxon>Embryophyta</taxon>
        <taxon>Tracheophyta</taxon>
        <taxon>Spermatophyta</taxon>
        <taxon>Magnoliopsida</taxon>
        <taxon>Liliopsida</taxon>
        <taxon>Poales</taxon>
        <taxon>Poaceae</taxon>
        <taxon>BOP clade</taxon>
        <taxon>Oryzoideae</taxon>
        <taxon>Oryzeae</taxon>
        <taxon>Oryzinae</taxon>
        <taxon>Oryza</taxon>
        <taxon>Oryza meyeriana</taxon>
    </lineage>
</organism>
<feature type="chain" id="PRO_5033536896" description="DUF4220 domain-containing protein" evidence="2">
    <location>
        <begin position="23"/>
        <end position="323"/>
    </location>
</feature>
<evidence type="ECO:0000256" key="2">
    <source>
        <dbReference type="SAM" id="SignalP"/>
    </source>
</evidence>
<name>A0A6G1E412_9ORYZ</name>
<evidence type="ECO:0000313" key="3">
    <source>
        <dbReference type="EMBL" id="KAF0919530.1"/>
    </source>
</evidence>
<feature type="transmembrane region" description="Helical" evidence="1">
    <location>
        <begin position="121"/>
        <end position="143"/>
    </location>
</feature>
<feature type="transmembrane region" description="Helical" evidence="1">
    <location>
        <begin position="58"/>
        <end position="78"/>
    </location>
</feature>
<feature type="transmembrane region" description="Helical" evidence="1">
    <location>
        <begin position="267"/>
        <end position="287"/>
    </location>
</feature>
<feature type="signal peptide" evidence="2">
    <location>
        <begin position="1"/>
        <end position="22"/>
    </location>
</feature>
<keyword evidence="1" id="KW-0472">Membrane</keyword>
<sequence>MGRVGCLCFLLFLSCLLVLVYESIDPDAIFGQVGSTTEEANHEGAKATKEKDGFNPPIILLGGWLSELTYLTPYMVHWSTGSNPNALKTVYTNADFMSAGIATLAWLSFSLCQLHGANGKIVGAPAAIIYSIGLMIYFVTLVFKWSSNGVVTDVVCHTSMLTLVAIVILLLVVGVHGALKREHKIAKIISALAALALVVSSLLPYGDLRKRCIRPDQAPATPDQEAPNAQVPRVRNKRKLVVYIRSLDAGSRLYWAVYCIYHYDHTYFWIANIASVILSWIAASISISEALRPAVGDDKAEAAREELFPGSIVSLMIELEFRR</sequence>
<protein>
    <recommendedName>
        <fullName evidence="5">DUF4220 domain-containing protein</fullName>
    </recommendedName>
</protein>
<evidence type="ECO:0008006" key="5">
    <source>
        <dbReference type="Google" id="ProtNLM"/>
    </source>
</evidence>
<dbReference type="EMBL" id="SPHZ02000005">
    <property type="protein sequence ID" value="KAF0919526.1"/>
    <property type="molecule type" value="Genomic_DNA"/>
</dbReference>
<feature type="transmembrane region" description="Helical" evidence="1">
    <location>
        <begin position="90"/>
        <end position="109"/>
    </location>
</feature>
<gene>
    <name evidence="3" type="ORF">E2562_029765</name>
</gene>
<dbReference type="OrthoDB" id="595512at2759"/>